<keyword evidence="4" id="KW-0677">Repeat</keyword>
<dbReference type="EMBL" id="JBHFQA010000020">
    <property type="protein sequence ID" value="KAL2081057.1"/>
    <property type="molecule type" value="Genomic_DNA"/>
</dbReference>
<comment type="similarity">
    <text evidence="2">Belongs to the nectin family.</text>
</comment>
<evidence type="ECO:0000313" key="11">
    <source>
        <dbReference type="EMBL" id="KAL2081057.1"/>
    </source>
</evidence>
<sequence length="240" mass="25806">MHIGVDVTLVAGTQKTSLVTCTARGPHPPPKLSWEMDSPGESFGTVEVTDSSGDQEGPVTTISQLIGVPSRDLDQKEVRCVVRHPTLEQDMVLSYTIHVHYPPQTVKIIPTHDGYECIADGNPKPAKYTWTRQGQALASVGVGVKGNRLYLSFTPELNGPYSCEATNPYGTASRTLTLYADNAGSGTAILLGTLITIAAVAAVAVTLTFLCQSTKRNGQQKTLKELTRKLLYRNSAFSSV</sequence>
<evidence type="ECO:0000256" key="6">
    <source>
        <dbReference type="ARBA" id="ARBA00023136"/>
    </source>
</evidence>
<evidence type="ECO:0000313" key="12">
    <source>
        <dbReference type="Proteomes" id="UP001591681"/>
    </source>
</evidence>
<dbReference type="InterPro" id="IPR013162">
    <property type="entry name" value="CD80_C2-set"/>
</dbReference>
<dbReference type="GO" id="GO:0007155">
    <property type="term" value="P:cell adhesion"/>
    <property type="evidence" value="ECO:0007669"/>
    <property type="project" value="UniProtKB-KW"/>
</dbReference>
<proteinExistence type="inferred from homology"/>
<comment type="caution">
    <text evidence="11">The sequence shown here is derived from an EMBL/GenBank/DDBJ whole genome shotgun (WGS) entry which is preliminary data.</text>
</comment>
<dbReference type="InterPro" id="IPR007110">
    <property type="entry name" value="Ig-like_dom"/>
</dbReference>
<reference evidence="11 12" key="1">
    <citation type="submission" date="2024-09" db="EMBL/GenBank/DDBJ databases">
        <title>A chromosome-level genome assembly of Gray's grenadier anchovy, Coilia grayii.</title>
        <authorList>
            <person name="Fu Z."/>
        </authorList>
    </citation>
    <scope>NUCLEOTIDE SEQUENCE [LARGE SCALE GENOMIC DNA]</scope>
    <source>
        <strain evidence="11">G4</strain>
        <tissue evidence="11">Muscle</tissue>
    </source>
</reference>
<evidence type="ECO:0000256" key="8">
    <source>
        <dbReference type="ARBA" id="ARBA00023180"/>
    </source>
</evidence>
<keyword evidence="8" id="KW-0325">Glycoprotein</keyword>
<dbReference type="Gene3D" id="2.60.40.10">
    <property type="entry name" value="Immunoglobulins"/>
    <property type="match status" value="2"/>
</dbReference>
<evidence type="ECO:0000259" key="10">
    <source>
        <dbReference type="PROSITE" id="PS50835"/>
    </source>
</evidence>
<dbReference type="PROSITE" id="PS50835">
    <property type="entry name" value="IG_LIKE"/>
    <property type="match status" value="2"/>
</dbReference>
<evidence type="ECO:0000256" key="3">
    <source>
        <dbReference type="ARBA" id="ARBA00022729"/>
    </source>
</evidence>
<gene>
    <name evidence="11" type="ORF">ACEWY4_022910</name>
</gene>
<dbReference type="Proteomes" id="UP001591681">
    <property type="component" value="Unassembled WGS sequence"/>
</dbReference>
<keyword evidence="7" id="KW-1015">Disulfide bond</keyword>
<dbReference type="Pfam" id="PF13927">
    <property type="entry name" value="Ig_3"/>
    <property type="match status" value="1"/>
</dbReference>
<feature type="transmembrane region" description="Helical" evidence="9">
    <location>
        <begin position="188"/>
        <end position="211"/>
    </location>
</feature>
<evidence type="ECO:0000256" key="2">
    <source>
        <dbReference type="ARBA" id="ARBA00007810"/>
    </source>
</evidence>
<keyword evidence="3" id="KW-0732">Signal</keyword>
<evidence type="ECO:0000256" key="5">
    <source>
        <dbReference type="ARBA" id="ARBA00022889"/>
    </source>
</evidence>
<evidence type="ECO:0000256" key="7">
    <source>
        <dbReference type="ARBA" id="ARBA00023157"/>
    </source>
</evidence>
<dbReference type="SUPFAM" id="SSF48726">
    <property type="entry name" value="Immunoglobulin"/>
    <property type="match status" value="2"/>
</dbReference>
<keyword evidence="12" id="KW-1185">Reference proteome</keyword>
<comment type="subcellular location">
    <subcellularLocation>
        <location evidence="1">Membrane</location>
    </subcellularLocation>
</comment>
<dbReference type="InterPro" id="IPR036179">
    <property type="entry name" value="Ig-like_dom_sf"/>
</dbReference>
<dbReference type="InterPro" id="IPR013783">
    <property type="entry name" value="Ig-like_fold"/>
</dbReference>
<feature type="domain" description="Ig-like" evidence="10">
    <location>
        <begin position="117"/>
        <end position="177"/>
    </location>
</feature>
<dbReference type="PANTHER" id="PTHR23277:SF106">
    <property type="entry name" value="NECTIN-1 ISOFORM X1-RELATED"/>
    <property type="match status" value="1"/>
</dbReference>
<dbReference type="PANTHER" id="PTHR23277">
    <property type="entry name" value="NECTIN-RELATED"/>
    <property type="match status" value="1"/>
</dbReference>
<dbReference type="Pfam" id="PF08205">
    <property type="entry name" value="C2-set_2"/>
    <property type="match status" value="1"/>
</dbReference>
<keyword evidence="6 9" id="KW-0472">Membrane</keyword>
<name>A0ABD1J1V3_9TELE</name>
<keyword evidence="9" id="KW-1133">Transmembrane helix</keyword>
<evidence type="ECO:0000256" key="4">
    <source>
        <dbReference type="ARBA" id="ARBA00022737"/>
    </source>
</evidence>
<feature type="domain" description="Ig-like" evidence="10">
    <location>
        <begin position="1"/>
        <end position="94"/>
    </location>
</feature>
<keyword evidence="5" id="KW-0130">Cell adhesion</keyword>
<protein>
    <recommendedName>
        <fullName evidence="10">Ig-like domain-containing protein</fullName>
    </recommendedName>
</protein>
<dbReference type="GO" id="GO:0016020">
    <property type="term" value="C:membrane"/>
    <property type="evidence" value="ECO:0007669"/>
    <property type="project" value="UniProtKB-SubCell"/>
</dbReference>
<dbReference type="InterPro" id="IPR051427">
    <property type="entry name" value="Nectin/Nectin-like"/>
</dbReference>
<dbReference type="AlphaFoldDB" id="A0ABD1J1V3"/>
<accession>A0ABD1J1V3</accession>
<evidence type="ECO:0000256" key="1">
    <source>
        <dbReference type="ARBA" id="ARBA00004370"/>
    </source>
</evidence>
<evidence type="ECO:0000256" key="9">
    <source>
        <dbReference type="SAM" id="Phobius"/>
    </source>
</evidence>
<organism evidence="11 12">
    <name type="scientific">Coilia grayii</name>
    <name type="common">Gray's grenadier anchovy</name>
    <dbReference type="NCBI Taxonomy" id="363190"/>
    <lineage>
        <taxon>Eukaryota</taxon>
        <taxon>Metazoa</taxon>
        <taxon>Chordata</taxon>
        <taxon>Craniata</taxon>
        <taxon>Vertebrata</taxon>
        <taxon>Euteleostomi</taxon>
        <taxon>Actinopterygii</taxon>
        <taxon>Neopterygii</taxon>
        <taxon>Teleostei</taxon>
        <taxon>Clupei</taxon>
        <taxon>Clupeiformes</taxon>
        <taxon>Clupeoidei</taxon>
        <taxon>Engraulidae</taxon>
        <taxon>Coilinae</taxon>
        <taxon>Coilia</taxon>
    </lineage>
</organism>
<keyword evidence="9" id="KW-0812">Transmembrane</keyword>